<dbReference type="InterPro" id="IPR006710">
    <property type="entry name" value="Glyco_hydro_43"/>
</dbReference>
<evidence type="ECO:0000256" key="6">
    <source>
        <dbReference type="RuleBase" id="RU361187"/>
    </source>
</evidence>
<dbReference type="Gene3D" id="2.60.120.200">
    <property type="match status" value="1"/>
</dbReference>
<dbReference type="CDD" id="cd09001">
    <property type="entry name" value="GH43_FsAxh1-like"/>
    <property type="match status" value="1"/>
</dbReference>
<reference evidence="8 9" key="1">
    <citation type="submission" date="2021-05" db="EMBL/GenBank/DDBJ databases">
        <authorList>
            <person name="Zhang Z.D."/>
            <person name="Osman G."/>
        </authorList>
    </citation>
    <scope>NUCLEOTIDE SEQUENCE [LARGE SCALE GENOMIC DNA]</scope>
    <source>
        <strain evidence="8 9">KCTC 32217</strain>
    </source>
</reference>
<evidence type="ECO:0000256" key="1">
    <source>
        <dbReference type="ARBA" id="ARBA00009865"/>
    </source>
</evidence>
<dbReference type="GO" id="GO:0005975">
    <property type="term" value="P:carbohydrate metabolic process"/>
    <property type="evidence" value="ECO:0007669"/>
    <property type="project" value="InterPro"/>
</dbReference>
<evidence type="ECO:0000313" key="8">
    <source>
        <dbReference type="EMBL" id="MBS9522722.1"/>
    </source>
</evidence>
<feature type="active site" description="Proton donor" evidence="4">
    <location>
        <position position="203"/>
    </location>
</feature>
<dbReference type="GO" id="GO:0004553">
    <property type="term" value="F:hydrolase activity, hydrolyzing O-glycosyl compounds"/>
    <property type="evidence" value="ECO:0007669"/>
    <property type="project" value="InterPro"/>
</dbReference>
<evidence type="ECO:0000259" key="7">
    <source>
        <dbReference type="Pfam" id="PF17851"/>
    </source>
</evidence>
<dbReference type="SUPFAM" id="SSF75005">
    <property type="entry name" value="Arabinanase/levansucrase/invertase"/>
    <property type="match status" value="1"/>
</dbReference>
<dbReference type="Pfam" id="PF04616">
    <property type="entry name" value="Glyco_hydro_43"/>
    <property type="match status" value="1"/>
</dbReference>
<keyword evidence="2 6" id="KW-0378">Hydrolase</keyword>
<name>A0AAP2CF40_9BACT</name>
<organism evidence="8 9">
    <name type="scientific">Litoribacter ruber</name>
    <dbReference type="NCBI Taxonomy" id="702568"/>
    <lineage>
        <taxon>Bacteria</taxon>
        <taxon>Pseudomonadati</taxon>
        <taxon>Bacteroidota</taxon>
        <taxon>Cytophagia</taxon>
        <taxon>Cytophagales</taxon>
        <taxon>Cyclobacteriaceae</taxon>
        <taxon>Litoribacter</taxon>
    </lineage>
</organism>
<protein>
    <submittedName>
        <fullName evidence="8">Glycoside hydrolase 43 family protein</fullName>
    </submittedName>
</protein>
<dbReference type="Proteomes" id="UP001319104">
    <property type="component" value="Unassembled WGS sequence"/>
</dbReference>
<comment type="similarity">
    <text evidence="1 6">Belongs to the glycosyl hydrolase 43 family.</text>
</comment>
<feature type="active site" description="Proton acceptor" evidence="4">
    <location>
        <position position="36"/>
    </location>
</feature>
<evidence type="ECO:0000313" key="9">
    <source>
        <dbReference type="Proteomes" id="UP001319104"/>
    </source>
</evidence>
<dbReference type="EMBL" id="JAHCMY010000001">
    <property type="protein sequence ID" value="MBS9522722.1"/>
    <property type="molecule type" value="Genomic_DNA"/>
</dbReference>
<feature type="site" description="Important for catalytic activity, responsible for pKa modulation of the active site Glu and correct orientation of both the proton donor and substrate" evidence="5">
    <location>
        <position position="147"/>
    </location>
</feature>
<keyword evidence="9" id="KW-1185">Reference proteome</keyword>
<dbReference type="Gene3D" id="2.115.10.20">
    <property type="entry name" value="Glycosyl hydrolase domain, family 43"/>
    <property type="match status" value="1"/>
</dbReference>
<dbReference type="SUPFAM" id="SSF49899">
    <property type="entry name" value="Concanavalin A-like lectins/glucanases"/>
    <property type="match status" value="1"/>
</dbReference>
<dbReference type="RefSeq" id="WP_213943612.1">
    <property type="nucleotide sequence ID" value="NZ_JAHCMY010000001.1"/>
</dbReference>
<dbReference type="Pfam" id="PF17851">
    <property type="entry name" value="GH43_C2"/>
    <property type="match status" value="1"/>
</dbReference>
<accession>A0AAP2CF40</accession>
<keyword evidence="3 6" id="KW-0326">Glycosidase</keyword>
<dbReference type="PANTHER" id="PTHR42812:SF12">
    <property type="entry name" value="BETA-XYLOSIDASE-RELATED"/>
    <property type="match status" value="1"/>
</dbReference>
<dbReference type="AlphaFoldDB" id="A0AAP2CF40"/>
<dbReference type="InterPro" id="IPR013320">
    <property type="entry name" value="ConA-like_dom_sf"/>
</dbReference>
<evidence type="ECO:0000256" key="3">
    <source>
        <dbReference type="ARBA" id="ARBA00023295"/>
    </source>
</evidence>
<evidence type="ECO:0000256" key="2">
    <source>
        <dbReference type="ARBA" id="ARBA00022801"/>
    </source>
</evidence>
<dbReference type="InterPro" id="IPR051795">
    <property type="entry name" value="Glycosyl_Hydrlase_43"/>
</dbReference>
<dbReference type="InterPro" id="IPR041542">
    <property type="entry name" value="GH43_C2"/>
</dbReference>
<evidence type="ECO:0000256" key="5">
    <source>
        <dbReference type="PIRSR" id="PIRSR606710-2"/>
    </source>
</evidence>
<dbReference type="InterPro" id="IPR023296">
    <property type="entry name" value="Glyco_hydro_beta-prop_sf"/>
</dbReference>
<proteinExistence type="inferred from homology"/>
<dbReference type="PANTHER" id="PTHR42812">
    <property type="entry name" value="BETA-XYLOSIDASE"/>
    <property type="match status" value="1"/>
</dbReference>
<gene>
    <name evidence="8" type="ORF">KI659_01725</name>
</gene>
<sequence>MNIFRYLYILLVFFTSTTILYSQSAANPVIYADVPDMSIIKVGDNYYMSSTTMHLSPGVPIMKSKDLVNWQLVNYAYDILEDNDVLTLEEGKNAYGRGSWASSLRFHEGRFYVSTFSQSTSKTHIFFTDDIENGPWERVEFSPSLHDHTLFFDNGKNYIIWGNGVIKIAELQDDLSDVKPGSERILLKNASLPAGDEFILEAEGSQIFKIDNNYYLMNIAWPKDGMRTVIIHKSDKLEGPYEGRLALQDKGVAQGGLIQAPNEQWMAYLFQDNGAVGRTPYLVPVTWVDGWPVFGIDGKVPLELDLPENEGLISGIVASDDFKRSQDEPDLPLVWQWNHNPVEKLWSIDRELGVLKMQTDRVDSSIYSARNTLTQRTIGPESMATTKLNISGMKNGDVAGLTLFQQNYGFIGVRKTDDDFYLINQNWDAEEVSVKINTPSVWVRARCDFKDRNDIGYFDYSLDEGESWEQLGEALSMKYTLPHFMGYRYGLFYYSSSTPGGQVEFGFFDIKDSIEL</sequence>
<evidence type="ECO:0000256" key="4">
    <source>
        <dbReference type="PIRSR" id="PIRSR606710-1"/>
    </source>
</evidence>
<feature type="domain" description="Beta-xylosidase C-terminal Concanavalin A-like" evidence="7">
    <location>
        <begin position="327"/>
        <end position="511"/>
    </location>
</feature>
<comment type="caution">
    <text evidence="8">The sequence shown here is derived from an EMBL/GenBank/DDBJ whole genome shotgun (WGS) entry which is preliminary data.</text>
</comment>